<reference evidence="1" key="1">
    <citation type="journal article" date="2020" name="New Phytol.">
        <title>Comparative genomics reveals dynamic genome evolution in host specialist ectomycorrhizal fungi.</title>
        <authorList>
            <person name="Lofgren L.A."/>
            <person name="Nguyen N.H."/>
            <person name="Vilgalys R."/>
            <person name="Ruytinx J."/>
            <person name="Liao H.L."/>
            <person name="Branco S."/>
            <person name="Kuo A."/>
            <person name="LaButti K."/>
            <person name="Lipzen A."/>
            <person name="Andreopoulos W."/>
            <person name="Pangilinan J."/>
            <person name="Riley R."/>
            <person name="Hundley H."/>
            <person name="Na H."/>
            <person name="Barry K."/>
            <person name="Grigoriev I.V."/>
            <person name="Stajich J.E."/>
            <person name="Kennedy P.G."/>
        </authorList>
    </citation>
    <scope>NUCLEOTIDE SEQUENCE</scope>
    <source>
        <strain evidence="1">FC203</strain>
    </source>
</reference>
<dbReference type="GeneID" id="64663417"/>
<evidence type="ECO:0000313" key="2">
    <source>
        <dbReference type="Proteomes" id="UP001195769"/>
    </source>
</evidence>
<gene>
    <name evidence="1" type="ORF">F5891DRAFT_1208780</name>
</gene>
<dbReference type="EMBL" id="JABBWK010000011">
    <property type="protein sequence ID" value="KAG1903937.1"/>
    <property type="molecule type" value="Genomic_DNA"/>
</dbReference>
<proteinExistence type="predicted"/>
<dbReference type="RefSeq" id="XP_041229512.1">
    <property type="nucleotide sequence ID" value="XM_041369119.1"/>
</dbReference>
<name>A0AAD4ED38_9AGAM</name>
<protein>
    <submittedName>
        <fullName evidence="1">Uncharacterized protein</fullName>
    </submittedName>
</protein>
<comment type="caution">
    <text evidence="1">The sequence shown here is derived from an EMBL/GenBank/DDBJ whole genome shotgun (WGS) entry which is preliminary data.</text>
</comment>
<dbReference type="Proteomes" id="UP001195769">
    <property type="component" value="Unassembled WGS sequence"/>
</dbReference>
<organism evidence="1 2">
    <name type="scientific">Suillus fuscotomentosus</name>
    <dbReference type="NCBI Taxonomy" id="1912939"/>
    <lineage>
        <taxon>Eukaryota</taxon>
        <taxon>Fungi</taxon>
        <taxon>Dikarya</taxon>
        <taxon>Basidiomycota</taxon>
        <taxon>Agaricomycotina</taxon>
        <taxon>Agaricomycetes</taxon>
        <taxon>Agaricomycetidae</taxon>
        <taxon>Boletales</taxon>
        <taxon>Suillineae</taxon>
        <taxon>Suillaceae</taxon>
        <taxon>Suillus</taxon>
    </lineage>
</organism>
<dbReference type="AlphaFoldDB" id="A0AAD4ED38"/>
<accession>A0AAD4ED38</accession>
<keyword evidence="2" id="KW-1185">Reference proteome</keyword>
<sequence length="95" mass="10894">MGMPMIPSYHLAKVLLPLPNLHTPTSNRSERNLINAPHLLSFFLNFVLRNSILPEVSHEHDIRNALDIVELAKKELPLVLPWRNLVNAPHLLSFF</sequence>
<evidence type="ECO:0000313" key="1">
    <source>
        <dbReference type="EMBL" id="KAG1903937.1"/>
    </source>
</evidence>